<dbReference type="EMBL" id="CAJOBZ010000065">
    <property type="protein sequence ID" value="CAF4938959.1"/>
    <property type="molecule type" value="Genomic_DNA"/>
</dbReference>
<evidence type="ECO:0000313" key="4">
    <source>
        <dbReference type="EMBL" id="CAF4938959.1"/>
    </source>
</evidence>
<dbReference type="Proteomes" id="UP000663880">
    <property type="component" value="Unassembled WGS sequence"/>
</dbReference>
<gene>
    <name evidence="4" type="ORF">PMACD_LOCUS14552</name>
</gene>
<evidence type="ECO:0000256" key="1">
    <source>
        <dbReference type="ARBA" id="ARBA00017902"/>
    </source>
</evidence>
<dbReference type="AlphaFoldDB" id="A0A821X977"/>
<keyword evidence="3" id="KW-1133">Transmembrane helix</keyword>
<feature type="transmembrane region" description="Helical" evidence="3">
    <location>
        <begin position="51"/>
        <end position="70"/>
    </location>
</feature>
<dbReference type="GO" id="GO:0005783">
    <property type="term" value="C:endoplasmic reticulum"/>
    <property type="evidence" value="ECO:0007669"/>
    <property type="project" value="TreeGrafter"/>
</dbReference>
<keyword evidence="3" id="KW-0472">Membrane</keyword>
<comment type="caution">
    <text evidence="4">The sequence shown here is derived from an EMBL/GenBank/DDBJ whole genome shotgun (WGS) entry which is preliminary data.</text>
</comment>
<proteinExistence type="predicted"/>
<sequence length="100" mass="11356">MGDESDPCECLWNHELAMRRLIFMLRQGQSYCTDGECLDEMPSLPQPENAAINYTFMFMMMAVAIVLYVLRPQRNQIQDTAKPAPNPRDNDGAPPAPPRI</sequence>
<dbReference type="OrthoDB" id="10054061at2759"/>
<dbReference type="Pfam" id="PF11027">
    <property type="entry name" value="DUF2615"/>
    <property type="match status" value="1"/>
</dbReference>
<evidence type="ECO:0000313" key="5">
    <source>
        <dbReference type="Proteomes" id="UP000663880"/>
    </source>
</evidence>
<protein>
    <recommendedName>
        <fullName evidence="1">Small integral membrane protein 14</fullName>
    </recommendedName>
</protein>
<keyword evidence="3" id="KW-0812">Transmembrane</keyword>
<dbReference type="InterPro" id="IPR020309">
    <property type="entry name" value="Smim-14"/>
</dbReference>
<evidence type="ECO:0000256" key="2">
    <source>
        <dbReference type="SAM" id="MobiDB-lite"/>
    </source>
</evidence>
<keyword evidence="5" id="KW-1185">Reference proteome</keyword>
<reference evidence="4" key="1">
    <citation type="submission" date="2021-02" db="EMBL/GenBank/DDBJ databases">
        <authorList>
            <person name="Steward A R."/>
        </authorList>
    </citation>
    <scope>NUCLEOTIDE SEQUENCE</scope>
</reference>
<dbReference type="PANTHER" id="PTHR31019:SF1">
    <property type="entry name" value="SMALL INTEGRAL MEMBRANE PROTEIN 14"/>
    <property type="match status" value="1"/>
</dbReference>
<feature type="region of interest" description="Disordered" evidence="2">
    <location>
        <begin position="78"/>
        <end position="100"/>
    </location>
</feature>
<name>A0A821X977_9NEOP</name>
<organism evidence="4 5">
    <name type="scientific">Pieris macdunnoughi</name>
    <dbReference type="NCBI Taxonomy" id="345717"/>
    <lineage>
        <taxon>Eukaryota</taxon>
        <taxon>Metazoa</taxon>
        <taxon>Ecdysozoa</taxon>
        <taxon>Arthropoda</taxon>
        <taxon>Hexapoda</taxon>
        <taxon>Insecta</taxon>
        <taxon>Pterygota</taxon>
        <taxon>Neoptera</taxon>
        <taxon>Endopterygota</taxon>
        <taxon>Lepidoptera</taxon>
        <taxon>Glossata</taxon>
        <taxon>Ditrysia</taxon>
        <taxon>Papilionoidea</taxon>
        <taxon>Pieridae</taxon>
        <taxon>Pierinae</taxon>
        <taxon>Pieris</taxon>
    </lineage>
</organism>
<evidence type="ECO:0000256" key="3">
    <source>
        <dbReference type="SAM" id="Phobius"/>
    </source>
</evidence>
<accession>A0A821X977</accession>
<dbReference type="PANTHER" id="PTHR31019">
    <property type="entry name" value="SMALL INTEGRAL MEMBRANE PROTEIN 14"/>
    <property type="match status" value="1"/>
</dbReference>